<accession>A0A6C6ZB34</accession>
<protein>
    <submittedName>
        <fullName evidence="1">Uncharacterized protein</fullName>
    </submittedName>
</protein>
<evidence type="ECO:0000313" key="2">
    <source>
        <dbReference type="Proteomes" id="UP000008556"/>
    </source>
</evidence>
<name>A0A6C6ZB34_SALPB</name>
<evidence type="ECO:0000313" key="1">
    <source>
        <dbReference type="EMBL" id="ABX70936.1"/>
    </source>
</evidence>
<organism evidence="1 2">
    <name type="scientific">Salmonella paratyphi B (strain ATCC BAA-1250 / SPB7)</name>
    <dbReference type="NCBI Taxonomy" id="1016998"/>
    <lineage>
        <taxon>Bacteria</taxon>
        <taxon>Pseudomonadati</taxon>
        <taxon>Pseudomonadota</taxon>
        <taxon>Gammaproteobacteria</taxon>
        <taxon>Enterobacterales</taxon>
        <taxon>Enterobacteriaceae</taxon>
        <taxon>Salmonella</taxon>
    </lineage>
</organism>
<dbReference type="KEGG" id="spq:SPAB_05668"/>
<proteinExistence type="predicted"/>
<dbReference type="EMBL" id="CP000886">
    <property type="protein sequence ID" value="ABX70936.1"/>
    <property type="molecule type" value="Genomic_DNA"/>
</dbReference>
<reference evidence="1 2" key="1">
    <citation type="submission" date="2007-11" db="EMBL/GenBank/DDBJ databases">
        <authorList>
            <consortium name="The Salmonella enterica serovar Paratyphi B Genome Sequencing Project"/>
            <person name="McClelland M."/>
            <person name="Sanderson E.K."/>
            <person name="Porwollik S."/>
            <person name="Spieth J."/>
            <person name="Clifton W.S."/>
            <person name="Fulton R."/>
            <person name="Cordes M."/>
            <person name="Wollam A."/>
            <person name="Shah N."/>
            <person name="Pepin K."/>
            <person name="Bhonagiri V."/>
            <person name="Nash W."/>
            <person name="Johnson M."/>
            <person name="Thiruvilangam P."/>
            <person name="Wilson R."/>
        </authorList>
    </citation>
    <scope>NUCLEOTIDE SEQUENCE [LARGE SCALE GENOMIC DNA]</scope>
    <source>
        <strain evidence="2">ATCC BAA-1250 / SPB7</strain>
    </source>
</reference>
<sequence length="79" mass="8991">MACALDMSVNTINFMQNNRCPAMAARQTGGVASPGYAWGEKHGVFYHNAFLIQRERLDFRRSRYVRGIIPVNVQTHFMA</sequence>
<dbReference type="AlphaFoldDB" id="A0A6C6ZB34"/>
<gene>
    <name evidence="1" type="ordered locus">SPAB_05668</name>
</gene>
<dbReference type="Proteomes" id="UP000008556">
    <property type="component" value="Chromosome"/>
</dbReference>